<sequence>MILRRRLAIPTALVVLFLFFTLQTRRSSKDPQPDPIAAENDHSSDPLKPQATEWVNPPTYNAVGSDQPRQHKSISSHPIQDLAQDARREFDEIRKRQSASLDEAVKEYRRRYNMPPPPHFDKWFAFAKENNVQLVDEFDTVYNLIMPFWGLQPKTIRERAKEALGADNFLMGLAIRGHEVTYIQGAQEWQQEATKGMMEKFVQYLPNMDLAFNIHDEPRVVVPHDDMSRLVAKAKDVNIPAANAIKSPSNDFSQTSPELSDGLGFDETKVTRFNVFAHQPTWTHARMSCPPTSPSRVLEESERMDHRSEYGYSDLGFIYNATASTDVCLSPSLSTSHGFFNVPNSFNIVHDLFPIFSQSKISTFNDLIYPSPWYWYGKVTYDGATDMSWADKKDQLYWRGSTTGGFSRNGGWRHQHRQRFVQKINGPDEAQIMVNQVTDPSPEWHVQLSPRGDHRALIDVRFSHIGQCDPGDCESEINFFNPVVNEDLSAAWGYKYLLDMDGNAFSGRFYAFLQSKSLVFKMALFREWHNEWLKPWLHYVPLSLQGDDWLESVRFFAGSAGKQQAQNIAEESRSWANKVVRKEDMEAWFFRLLLEYARVIDEQREVIGFDPGSAKQKLPPPQAQSNGKGGLEMA</sequence>
<dbReference type="InterPro" id="IPR006598">
    <property type="entry name" value="CAP10"/>
</dbReference>
<comment type="caution">
    <text evidence="4">The sequence shown here is derived from an EMBL/GenBank/DDBJ whole genome shotgun (WGS) entry which is preliminary data.</text>
</comment>
<evidence type="ECO:0000256" key="1">
    <source>
        <dbReference type="SAM" id="MobiDB-lite"/>
    </source>
</evidence>
<dbReference type="Proteomes" id="UP001055219">
    <property type="component" value="Unassembled WGS sequence"/>
</dbReference>
<feature type="region of interest" description="Disordered" evidence="1">
    <location>
        <begin position="610"/>
        <end position="634"/>
    </location>
</feature>
<accession>A0A9P9Y271</accession>
<name>A0A9P9Y271_9HYPO</name>
<feature type="chain" id="PRO_5040483916" evidence="2">
    <location>
        <begin position="28"/>
        <end position="634"/>
    </location>
</feature>
<reference evidence="4" key="1">
    <citation type="journal article" date="2021" name="J Fungi (Basel)">
        <title>Genomic and Metabolomic Analyses of the Marine Fungus Emericellopsis cladophorae: Insights into Saltwater Adaptability Mechanisms and Its Biosynthetic Potential.</title>
        <authorList>
            <person name="Goncalves M.F.M."/>
            <person name="Hilario S."/>
            <person name="Van de Peer Y."/>
            <person name="Esteves A.C."/>
            <person name="Alves A."/>
        </authorList>
    </citation>
    <scope>NUCLEOTIDE SEQUENCE</scope>
    <source>
        <strain evidence="4">MUM 19.33</strain>
    </source>
</reference>
<proteinExistence type="predicted"/>
<protein>
    <submittedName>
        <fullName evidence="4">CAP10</fullName>
    </submittedName>
</protein>
<gene>
    <name evidence="4" type="ORF">J7T54_002379</name>
</gene>
<dbReference type="AlphaFoldDB" id="A0A9P9Y271"/>
<evidence type="ECO:0000313" key="5">
    <source>
        <dbReference type="Proteomes" id="UP001055219"/>
    </source>
</evidence>
<dbReference type="PANTHER" id="PTHR12203">
    <property type="entry name" value="KDEL LYS-ASP-GLU-LEU CONTAINING - RELATED"/>
    <property type="match status" value="1"/>
</dbReference>
<evidence type="ECO:0000259" key="3">
    <source>
        <dbReference type="SMART" id="SM00672"/>
    </source>
</evidence>
<reference evidence="4" key="2">
    <citation type="submission" date="2022-07" db="EMBL/GenBank/DDBJ databases">
        <authorList>
            <person name="Goncalves M.F.M."/>
            <person name="Hilario S."/>
            <person name="Van De Peer Y."/>
            <person name="Esteves A.C."/>
            <person name="Alves A."/>
        </authorList>
    </citation>
    <scope>NUCLEOTIDE SEQUENCE</scope>
    <source>
        <strain evidence="4">MUM 19.33</strain>
    </source>
</reference>
<dbReference type="EMBL" id="JAGIXG020000015">
    <property type="protein sequence ID" value="KAI6782142.1"/>
    <property type="molecule type" value="Genomic_DNA"/>
</dbReference>
<evidence type="ECO:0000256" key="2">
    <source>
        <dbReference type="SAM" id="SignalP"/>
    </source>
</evidence>
<keyword evidence="2" id="KW-0732">Signal</keyword>
<dbReference type="PANTHER" id="PTHR12203:SF104">
    <property type="entry name" value="PROTEIN CAP1, PUTATIVE (AFU_ORTHOLOGUE AFUA_1G05595)-RELATED"/>
    <property type="match status" value="1"/>
</dbReference>
<dbReference type="OrthoDB" id="541052at2759"/>
<dbReference type="Pfam" id="PF05686">
    <property type="entry name" value="Glyco_transf_90"/>
    <property type="match status" value="1"/>
</dbReference>
<dbReference type="RefSeq" id="XP_051362998.1">
    <property type="nucleotide sequence ID" value="XM_051505552.1"/>
</dbReference>
<dbReference type="GeneID" id="75828891"/>
<keyword evidence="5" id="KW-1185">Reference proteome</keyword>
<evidence type="ECO:0000313" key="4">
    <source>
        <dbReference type="EMBL" id="KAI6782142.1"/>
    </source>
</evidence>
<feature type="region of interest" description="Disordered" evidence="1">
    <location>
        <begin position="26"/>
        <end position="79"/>
    </location>
</feature>
<feature type="domain" description="Glycosyl transferase CAP10" evidence="3">
    <location>
        <begin position="311"/>
        <end position="603"/>
    </location>
</feature>
<feature type="signal peptide" evidence="2">
    <location>
        <begin position="1"/>
        <end position="27"/>
    </location>
</feature>
<dbReference type="InterPro" id="IPR051091">
    <property type="entry name" value="O-Glucosyltr/Glycosyltrsf_90"/>
</dbReference>
<dbReference type="SMART" id="SM00672">
    <property type="entry name" value="CAP10"/>
    <property type="match status" value="1"/>
</dbReference>
<organism evidence="4 5">
    <name type="scientific">Emericellopsis cladophorae</name>
    <dbReference type="NCBI Taxonomy" id="2686198"/>
    <lineage>
        <taxon>Eukaryota</taxon>
        <taxon>Fungi</taxon>
        <taxon>Dikarya</taxon>
        <taxon>Ascomycota</taxon>
        <taxon>Pezizomycotina</taxon>
        <taxon>Sordariomycetes</taxon>
        <taxon>Hypocreomycetidae</taxon>
        <taxon>Hypocreales</taxon>
        <taxon>Bionectriaceae</taxon>
        <taxon>Emericellopsis</taxon>
    </lineage>
</organism>